<organism evidence="2 3">
    <name type="scientific">Mycolicibacterium doricum</name>
    <dbReference type="NCBI Taxonomy" id="126673"/>
    <lineage>
        <taxon>Bacteria</taxon>
        <taxon>Bacillati</taxon>
        <taxon>Actinomycetota</taxon>
        <taxon>Actinomycetes</taxon>
        <taxon>Mycobacteriales</taxon>
        <taxon>Mycobacteriaceae</taxon>
        <taxon>Mycolicibacterium</taxon>
    </lineage>
</organism>
<proteinExistence type="predicted"/>
<dbReference type="InterPro" id="IPR005183">
    <property type="entry name" value="DUF305_CopM-like"/>
</dbReference>
<name>A0A7I7VW42_9MYCO</name>
<sequence>MTGANGAGAAGPYLDVMIKQHRFTISAARDHLQAGSNPRAMANARSLIKGQQFEMSLMTPLQR</sequence>
<dbReference type="AlphaFoldDB" id="A0A7I7VW42"/>
<protein>
    <recommendedName>
        <fullName evidence="1">DUF305 domain-containing protein</fullName>
    </recommendedName>
</protein>
<evidence type="ECO:0000313" key="2">
    <source>
        <dbReference type="EMBL" id="BBZ07708.1"/>
    </source>
</evidence>
<dbReference type="InterPro" id="IPR012347">
    <property type="entry name" value="Ferritin-like"/>
</dbReference>
<evidence type="ECO:0000259" key="1">
    <source>
        <dbReference type="Pfam" id="PF03713"/>
    </source>
</evidence>
<feature type="domain" description="DUF305" evidence="1">
    <location>
        <begin position="3"/>
        <end position="59"/>
    </location>
</feature>
<evidence type="ECO:0000313" key="3">
    <source>
        <dbReference type="Proteomes" id="UP000467201"/>
    </source>
</evidence>
<dbReference type="RefSeq" id="WP_372507582.1">
    <property type="nucleotide sequence ID" value="NZ_AP022605.1"/>
</dbReference>
<reference evidence="2 3" key="1">
    <citation type="journal article" date="2019" name="Emerg. Microbes Infect.">
        <title>Comprehensive subspecies identification of 175 nontuberculous mycobacteria species based on 7547 genomic profiles.</title>
        <authorList>
            <person name="Matsumoto Y."/>
            <person name="Kinjo T."/>
            <person name="Motooka D."/>
            <person name="Nabeya D."/>
            <person name="Jung N."/>
            <person name="Uechi K."/>
            <person name="Horii T."/>
            <person name="Iida T."/>
            <person name="Fujita J."/>
            <person name="Nakamura S."/>
        </authorList>
    </citation>
    <scope>NUCLEOTIDE SEQUENCE [LARGE SCALE GENOMIC DNA]</scope>
    <source>
        <strain evidence="2 3">JCM 12405</strain>
    </source>
</reference>
<accession>A0A7I7VW42</accession>
<dbReference type="KEGG" id="mdr:MDOR_18770"/>
<dbReference type="EMBL" id="AP022605">
    <property type="protein sequence ID" value="BBZ07708.1"/>
    <property type="molecule type" value="Genomic_DNA"/>
</dbReference>
<dbReference type="Gene3D" id="1.20.1260.10">
    <property type="match status" value="1"/>
</dbReference>
<gene>
    <name evidence="2" type="ORF">MDOR_18770</name>
</gene>
<dbReference type="Pfam" id="PF03713">
    <property type="entry name" value="DUF305"/>
    <property type="match status" value="1"/>
</dbReference>
<dbReference type="Proteomes" id="UP000467201">
    <property type="component" value="Chromosome"/>
</dbReference>